<keyword evidence="1" id="KW-0472">Membrane</keyword>
<dbReference type="EMBL" id="JBHSSE010000018">
    <property type="protein sequence ID" value="MFC6202141.1"/>
    <property type="molecule type" value="Genomic_DNA"/>
</dbReference>
<dbReference type="RefSeq" id="WP_137615463.1">
    <property type="nucleotide sequence ID" value="NZ_BJDI01000003.1"/>
</dbReference>
<gene>
    <name evidence="2" type="ORF">ACFP1L_09700</name>
</gene>
<organism evidence="2 3">
    <name type="scientific">Lactiplantibacillus nangangensis</name>
    <dbReference type="NCBI Taxonomy" id="2559917"/>
    <lineage>
        <taxon>Bacteria</taxon>
        <taxon>Bacillati</taxon>
        <taxon>Bacillota</taxon>
        <taxon>Bacilli</taxon>
        <taxon>Lactobacillales</taxon>
        <taxon>Lactobacillaceae</taxon>
        <taxon>Lactiplantibacillus</taxon>
    </lineage>
</organism>
<protein>
    <submittedName>
        <fullName evidence="2">LasU family protein</fullName>
    </submittedName>
</protein>
<comment type="caution">
    <text evidence="2">The sequence shown here is derived from an EMBL/GenBank/DDBJ whole genome shotgun (WGS) entry which is preliminary data.</text>
</comment>
<keyword evidence="1" id="KW-0812">Transmembrane</keyword>
<dbReference type="Pfam" id="PF19389">
    <property type="entry name" value="DUF5964"/>
    <property type="match status" value="1"/>
</dbReference>
<reference evidence="3" key="1">
    <citation type="journal article" date="2019" name="Int. J. Syst. Evol. Microbiol.">
        <title>The Global Catalogue of Microorganisms (GCM) 10K type strain sequencing project: providing services to taxonomists for standard genome sequencing and annotation.</title>
        <authorList>
            <consortium name="The Broad Institute Genomics Platform"/>
            <consortium name="The Broad Institute Genome Sequencing Center for Infectious Disease"/>
            <person name="Wu L."/>
            <person name="Ma J."/>
        </authorList>
    </citation>
    <scope>NUCLEOTIDE SEQUENCE [LARGE SCALE GENOMIC DNA]</scope>
    <source>
        <strain evidence="3">CCM 8930</strain>
    </source>
</reference>
<evidence type="ECO:0000313" key="3">
    <source>
        <dbReference type="Proteomes" id="UP001596171"/>
    </source>
</evidence>
<feature type="transmembrane region" description="Helical" evidence="1">
    <location>
        <begin position="37"/>
        <end position="60"/>
    </location>
</feature>
<keyword evidence="1" id="KW-1133">Transmembrane helix</keyword>
<proteinExistence type="predicted"/>
<evidence type="ECO:0000313" key="2">
    <source>
        <dbReference type="EMBL" id="MFC6202141.1"/>
    </source>
</evidence>
<dbReference type="Proteomes" id="UP001596171">
    <property type="component" value="Unassembled WGS sequence"/>
</dbReference>
<dbReference type="InterPro" id="IPR046008">
    <property type="entry name" value="DUF5964"/>
</dbReference>
<feature type="transmembrane region" description="Helical" evidence="1">
    <location>
        <begin position="72"/>
        <end position="92"/>
    </location>
</feature>
<sequence>MRKQLGLISPTLMMLVTLGYGAYLRLMVRAGWESWIAYSMAGLGLYAFILFFVGGIGKAMRGEKHFDKREKFFYGYLGSLWALVVVIGIYLMGHN</sequence>
<name>A0ABW1SKA2_9LACO</name>
<keyword evidence="3" id="KW-1185">Reference proteome</keyword>
<accession>A0ABW1SKA2</accession>
<evidence type="ECO:0000256" key="1">
    <source>
        <dbReference type="SAM" id="Phobius"/>
    </source>
</evidence>